<dbReference type="PROSITE" id="PS51674">
    <property type="entry name" value="4FE4S_WBL"/>
    <property type="match status" value="1"/>
</dbReference>
<accession>A0ABS0R2N0</accession>
<keyword evidence="4" id="KW-0004">4Fe-4S</keyword>
<name>A0ABS0R2N0_9ACTN</name>
<keyword evidence="5" id="KW-0479">Metal-binding</keyword>
<keyword evidence="8" id="KW-0805">Transcription regulation</keyword>
<comment type="caution">
    <text evidence="14">The sequence shown here is derived from an EMBL/GenBank/DDBJ whole genome shotgun (WGS) entry which is preliminary data.</text>
</comment>
<evidence type="ECO:0000256" key="3">
    <source>
        <dbReference type="ARBA" id="ARBA00006597"/>
    </source>
</evidence>
<dbReference type="Proteomes" id="UP000638849">
    <property type="component" value="Unassembled WGS sequence"/>
</dbReference>
<feature type="domain" description="4Fe-4S Wbl-type" evidence="13">
    <location>
        <begin position="27"/>
        <end position="93"/>
    </location>
</feature>
<gene>
    <name evidence="14" type="ORF">JBF12_01085</name>
</gene>
<comment type="similarity">
    <text evidence="3">Belongs to the WhiB family.</text>
</comment>
<dbReference type="InterPro" id="IPR034768">
    <property type="entry name" value="4FE4S_WBL"/>
</dbReference>
<evidence type="ECO:0000256" key="7">
    <source>
        <dbReference type="ARBA" id="ARBA00023014"/>
    </source>
</evidence>
<evidence type="ECO:0000256" key="12">
    <source>
        <dbReference type="SAM" id="MobiDB-lite"/>
    </source>
</evidence>
<evidence type="ECO:0000313" key="14">
    <source>
        <dbReference type="EMBL" id="MBI0311651.1"/>
    </source>
</evidence>
<evidence type="ECO:0000256" key="1">
    <source>
        <dbReference type="ARBA" id="ARBA00001966"/>
    </source>
</evidence>
<dbReference type="PANTHER" id="PTHR38839">
    <property type="entry name" value="TRANSCRIPTIONAL REGULATOR WHID-RELATED"/>
    <property type="match status" value="1"/>
</dbReference>
<evidence type="ECO:0000256" key="5">
    <source>
        <dbReference type="ARBA" id="ARBA00022723"/>
    </source>
</evidence>
<keyword evidence="9" id="KW-0238">DNA-binding</keyword>
<organism evidence="14 15">
    <name type="scientific">Streptomyces javensis</name>
    <dbReference type="NCBI Taxonomy" id="114698"/>
    <lineage>
        <taxon>Bacteria</taxon>
        <taxon>Bacillati</taxon>
        <taxon>Actinomycetota</taxon>
        <taxon>Actinomycetes</taxon>
        <taxon>Kitasatosporales</taxon>
        <taxon>Streptomycetaceae</taxon>
        <taxon>Streptomyces</taxon>
        <taxon>Streptomyces violaceusniger group</taxon>
    </lineage>
</organism>
<evidence type="ECO:0000259" key="13">
    <source>
        <dbReference type="PROSITE" id="PS51674"/>
    </source>
</evidence>
<proteinExistence type="inferred from homology"/>
<keyword evidence="6" id="KW-0408">Iron</keyword>
<comment type="cofactor">
    <cofactor evidence="1">
        <name>[4Fe-4S] cluster</name>
        <dbReference type="ChEBI" id="CHEBI:49883"/>
    </cofactor>
</comment>
<protein>
    <submittedName>
        <fullName evidence="14">WhiB family transcriptional regulator</fullName>
    </submittedName>
</protein>
<feature type="region of interest" description="Disordered" evidence="12">
    <location>
        <begin position="93"/>
        <end position="122"/>
    </location>
</feature>
<reference evidence="14 15" key="1">
    <citation type="submission" date="2020-12" db="EMBL/GenBank/DDBJ databases">
        <authorList>
            <person name="Kusuma A.B."/>
            <person name="Nouioui I."/>
            <person name="Goodfellow M."/>
        </authorList>
    </citation>
    <scope>NUCLEOTIDE SEQUENCE [LARGE SCALE GENOMIC DNA]</scope>
    <source>
        <strain evidence="14 15">DSM 41764</strain>
    </source>
</reference>
<evidence type="ECO:0000256" key="8">
    <source>
        <dbReference type="ARBA" id="ARBA00023015"/>
    </source>
</evidence>
<evidence type="ECO:0000256" key="10">
    <source>
        <dbReference type="ARBA" id="ARBA00023157"/>
    </source>
</evidence>
<evidence type="ECO:0000313" key="15">
    <source>
        <dbReference type="Proteomes" id="UP000638849"/>
    </source>
</evidence>
<comment type="subcellular location">
    <subcellularLocation>
        <location evidence="2">Cytoplasm</location>
    </subcellularLocation>
</comment>
<dbReference type="Pfam" id="PF02467">
    <property type="entry name" value="Whib"/>
    <property type="match status" value="1"/>
</dbReference>
<dbReference type="InterPro" id="IPR003482">
    <property type="entry name" value="Whib"/>
</dbReference>
<dbReference type="EMBL" id="JAEEAQ010000005">
    <property type="protein sequence ID" value="MBI0311651.1"/>
    <property type="molecule type" value="Genomic_DNA"/>
</dbReference>
<sequence length="196" mass="21404">MRIVISHSDEKTALSELEAHPAWPSRSCAATDPLGEPLVDPDIFYRPSKALAAKRVCTGCPVRIACRAYALGGSGWWEAYGVWGGMTSEERRAERRAAKKRQARVANRGDRPTPVPNWTPSTTQRALLDALRKQPDVREAASLLAIPYPNTRWVYSQVCRQLGFYPDELSVPDVLEAAARATAARSADNSGLGATA</sequence>
<keyword evidence="11" id="KW-0804">Transcription</keyword>
<evidence type="ECO:0000256" key="6">
    <source>
        <dbReference type="ARBA" id="ARBA00023004"/>
    </source>
</evidence>
<keyword evidence="15" id="KW-1185">Reference proteome</keyword>
<evidence type="ECO:0000256" key="4">
    <source>
        <dbReference type="ARBA" id="ARBA00022485"/>
    </source>
</evidence>
<evidence type="ECO:0000256" key="9">
    <source>
        <dbReference type="ARBA" id="ARBA00023125"/>
    </source>
</evidence>
<keyword evidence="10" id="KW-1015">Disulfide bond</keyword>
<evidence type="ECO:0000256" key="2">
    <source>
        <dbReference type="ARBA" id="ARBA00004496"/>
    </source>
</evidence>
<evidence type="ECO:0000256" key="11">
    <source>
        <dbReference type="ARBA" id="ARBA00023163"/>
    </source>
</evidence>
<keyword evidence="7" id="KW-0411">Iron-sulfur</keyword>